<dbReference type="Gene3D" id="1.20.5.340">
    <property type="match status" value="5"/>
</dbReference>
<evidence type="ECO:0000256" key="13">
    <source>
        <dbReference type="ARBA" id="ARBA00023203"/>
    </source>
</evidence>
<dbReference type="Gene3D" id="1.20.120.720">
    <property type="entry name" value="Myosin VI head, motor domain, U50 subdomain"/>
    <property type="match status" value="1"/>
</dbReference>
<dbReference type="InterPro" id="IPR014751">
    <property type="entry name" value="XRCC4-like_C"/>
</dbReference>
<keyword evidence="13 19" id="KW-0009">Actin-binding</keyword>
<evidence type="ECO:0000256" key="18">
    <source>
        <dbReference type="ARBA" id="ARBA00081302"/>
    </source>
</evidence>
<dbReference type="FunFam" id="1.20.5.370:FF:000008">
    <property type="entry name" value="Myosin heavy chain"/>
    <property type="match status" value="1"/>
</dbReference>
<evidence type="ECO:0000256" key="1">
    <source>
        <dbReference type="ARBA" id="ARBA00004170"/>
    </source>
</evidence>
<keyword evidence="11" id="KW-0505">Motor protein</keyword>
<feature type="region of interest" description="Disordered" evidence="21">
    <location>
        <begin position="699"/>
        <end position="722"/>
    </location>
</feature>
<evidence type="ECO:0000256" key="8">
    <source>
        <dbReference type="ARBA" id="ARBA00023054"/>
    </source>
</evidence>
<gene>
    <name evidence="24" type="primary">LOC112245814</name>
</gene>
<evidence type="ECO:0000313" key="24">
    <source>
        <dbReference type="Ensembl" id="ENSOTSP00005070195.2"/>
    </source>
</evidence>
<dbReference type="FunFam" id="1.20.5.370:FF:000003">
    <property type="entry name" value="Myosin heavy chain"/>
    <property type="match status" value="1"/>
</dbReference>
<proteinExistence type="inferred from homology"/>
<dbReference type="InterPro" id="IPR004009">
    <property type="entry name" value="SH3_Myosin"/>
</dbReference>
<evidence type="ECO:0000256" key="20">
    <source>
        <dbReference type="SAM" id="Coils"/>
    </source>
</evidence>
<evidence type="ECO:0000256" key="7">
    <source>
        <dbReference type="ARBA" id="ARBA00022840"/>
    </source>
</evidence>
<dbReference type="SUPFAM" id="SSF50084">
    <property type="entry name" value="Myosin S1 fragment, N-terminal domain"/>
    <property type="match status" value="1"/>
</dbReference>
<dbReference type="FunFam" id="1.20.5.370:FF:000007">
    <property type="entry name" value="Myosin heavy chain"/>
    <property type="match status" value="1"/>
</dbReference>
<dbReference type="Pfam" id="PF00063">
    <property type="entry name" value="Myosin_head"/>
    <property type="match status" value="1"/>
</dbReference>
<evidence type="ECO:0000256" key="9">
    <source>
        <dbReference type="ARBA" id="ARBA00023123"/>
    </source>
</evidence>
<dbReference type="FunFam" id="1.20.5.340:FF:000019">
    <property type="entry name" value="Myosin heavy chain, isoform G"/>
    <property type="match status" value="1"/>
</dbReference>
<dbReference type="PROSITE" id="PS51456">
    <property type="entry name" value="MYOSIN_MOTOR"/>
    <property type="match status" value="1"/>
</dbReference>
<protein>
    <recommendedName>
        <fullName evidence="16">Myosin-7B</fullName>
    </recommendedName>
    <alternativeName>
        <fullName evidence="18">Myosin cardiac muscle beta chain</fullName>
    </alternativeName>
    <alternativeName>
        <fullName evidence="17">Myosin heavy chain 7B, cardiac muscle beta isoform</fullName>
    </alternativeName>
</protein>
<evidence type="ECO:0000256" key="5">
    <source>
        <dbReference type="ARBA" id="ARBA00022490"/>
    </source>
</evidence>
<sequence length="1634" mass="186585">MSTDAEMAIYGKAAIYLRKPERERIEAQTAPFDSKNSCYVSDTKELYLKGLITGRAEGKCTVTVTNPDGTKEEGKEFKDADIFQMNPPKYDKIEDMAMMTYLNEASVLYNLKERYAAWMIYTYSGLFCATVNPYKWLPVYDMEVVNAYRGKKRMEAPPHIFSVSDNAFQFMQIESGAGKTVNTKRVIQYFATIAVSGGEKKKDEPGKMQGSLEDQIIAANPLLEAYGNAKTVRNDNSSRFGKFIRIHFQGGKLAKADIETYLLEKSRVSFQLPDERGYHIFFQMMTGHKPEIVEMSLITTNPYDFPMCSQGQITVASINDKEELDATDDAIGILGFTNEEKMGIYKLTGAVLHHGNLHFKQKQREEQAEPDGTEVADKIGYLLGLNSAEMLKALCYPRVKVGNEYVTKGQTVPQVNNSVSALAKSIYERMFLWMVIRINQMLDTKNPRKYYIGVLDIAGFEIFDYNSMEQLCINFTNEKLQQFFNHTMFVLEQEEYKKEGIVWAFIDFGMDLAACIELIEKPMGIFSILEEECMFPKSSDTTFKNKLYDQHLGKNQAFEKPKPAKGKAEAHFSLVHYAGTVDYNITGWLDKNKDPLNDSVLQLYGKSSVKLLATLYVAAPPEGKTRGKKKGGSMQTVSSQFRVIFCEHSSSLCALPDPQRDLQKGIPQQNHLCRLQAEVHTHKHKFHGQQEGLQVWTHQGQSNTPNKTGLSGRHGPGSQPWIPHEERVHQDDGEERCRLLHPVQHPFIHECENLAMDEGVLQDQAPAEEPDLAKALAKKKELEEKMVTLLQEKNDLALQNASESENLNDAEERCEGLIKSKIQLEAKLKETTERLEDEEEMNSELTAKKRKLEDECSELKKDIDDLELTLAKVEKEKHATENKVKNLTEEMSSMDESVAKLTKEKKALQEAHQQTLDDLQAEEDKVNTLTKAKTKLEQQVDDLEGSLEQEKKLRMDLERSKRKLEGDLKLAQESIMDLENDKQQSDEKIKKKDFEATQLLSKVEDEQSLGAQLQKKIKELQARIEELEEEIEAERAARAKVEKQRADLSRELEEISERLEEAGGATAAQIEMNKKREAEFQKLRRDLEESTLQHEATAAALRKKQADSVAELGEQIDNLQRVKQKLEKEKSEYKMEIDDLSSNMDSIAKAKGNLEKMCRTLEDQLSEIKTKNDENLRQVTDISGQRARLLTENGEFGRQLEEKEALVSQLTRGKQAFTQQVEELKRQIEEEVKAKNALAHGVQSARHDCDLLREQFEEEQEAKAELQRGMSKANSEVAQWRTKYETDAIQRTEELEEAKKKLAQRLQEAEETIEAVNAKCASLEKTKQRLQGEVEDIMIDIERANTMASNLDKKQRNFDKVLSEWKQKYEESQAELEGAQKEARSMSTELFKMKNSYEEALDHLETLKRENKNLQQEISDLTEQIGETGKSIHELEKAKKTVETEKSEIQTALEEGTLEHEESKILRVQLELNQVKGEVDRKIAEKDEEMEQIKRNSQRLTDSMQSTLDSEVRSRNDALRVKKKMEGDLNEMEIQLSHANRQAAEAQKHLRNVQGQLKDAQLHLDDAVRASEDMKEQAAMVERRNGLMVAEIEELRVALEVTERGRKVAETELVDASERVGLLHSQVQVKINFL</sequence>
<dbReference type="InterPro" id="IPR027417">
    <property type="entry name" value="P-loop_NTPase"/>
</dbReference>
<dbReference type="GO" id="GO:0016460">
    <property type="term" value="C:myosin II complex"/>
    <property type="evidence" value="ECO:0007669"/>
    <property type="project" value="TreeGrafter"/>
</dbReference>
<feature type="region of interest" description="Disordered" evidence="21">
    <location>
        <begin position="1488"/>
        <end position="1514"/>
    </location>
</feature>
<comment type="similarity">
    <text evidence="3 19">Belongs to the TRAFAC class myosin-kinesin ATPase superfamily. Myosin family.</text>
</comment>
<dbReference type="SMART" id="SM00242">
    <property type="entry name" value="MYSc"/>
    <property type="match status" value="1"/>
</dbReference>
<evidence type="ECO:0000256" key="2">
    <source>
        <dbReference type="ARBA" id="ARBA00004657"/>
    </source>
</evidence>
<dbReference type="FunFam" id="3.40.850.10:FF:000101">
    <property type="entry name" value="Slow myosin heavy chain 2"/>
    <property type="match status" value="1"/>
</dbReference>
<dbReference type="GO" id="GO:0016020">
    <property type="term" value="C:membrane"/>
    <property type="evidence" value="ECO:0007669"/>
    <property type="project" value="UniProtKB-SubCell"/>
</dbReference>
<dbReference type="FunFam" id="1.20.5.340:FF:000013">
    <property type="entry name" value="Myosin heavy chain"/>
    <property type="match status" value="1"/>
</dbReference>
<dbReference type="Gene3D" id="1.20.5.370">
    <property type="match status" value="4"/>
</dbReference>
<dbReference type="InterPro" id="IPR001609">
    <property type="entry name" value="Myosin_head_motor_dom-like"/>
</dbReference>
<dbReference type="SUPFAM" id="SSF90257">
    <property type="entry name" value="Myosin rod fragments"/>
    <property type="match status" value="4"/>
</dbReference>
<dbReference type="PANTHER" id="PTHR45615">
    <property type="entry name" value="MYOSIN HEAVY CHAIN, NON-MUSCLE"/>
    <property type="match status" value="1"/>
</dbReference>
<evidence type="ECO:0000256" key="14">
    <source>
        <dbReference type="ARBA" id="ARBA00038612"/>
    </source>
</evidence>
<dbReference type="InterPro" id="IPR036961">
    <property type="entry name" value="Kinesin_motor_dom_sf"/>
</dbReference>
<evidence type="ECO:0000256" key="11">
    <source>
        <dbReference type="ARBA" id="ARBA00023175"/>
    </source>
</evidence>
<feature type="compositionally biased region" description="Polar residues" evidence="21">
    <location>
        <begin position="699"/>
        <end position="709"/>
    </location>
</feature>
<dbReference type="Proteomes" id="UP000694402">
    <property type="component" value="Unassembled WGS sequence"/>
</dbReference>
<dbReference type="GO" id="GO:0000146">
    <property type="term" value="F:microfilament motor activity"/>
    <property type="evidence" value="ECO:0007669"/>
    <property type="project" value="TreeGrafter"/>
</dbReference>
<feature type="coiled-coil region" evidence="20">
    <location>
        <begin position="772"/>
        <end position="1178"/>
    </location>
</feature>
<dbReference type="PANTHER" id="PTHR45615:SF44">
    <property type="entry name" value="MYOSIN HEAVY CHAIN 4-RELATED"/>
    <property type="match status" value="1"/>
</dbReference>
<dbReference type="FunFam" id="1.20.5.340:FF:000006">
    <property type="entry name" value="Myosin heavy chain"/>
    <property type="match status" value="1"/>
</dbReference>
<evidence type="ECO:0000256" key="4">
    <source>
        <dbReference type="ARBA" id="ARBA00022433"/>
    </source>
</evidence>
<accession>A0A8C8HUD7</accession>
<dbReference type="FunFam" id="1.20.5.370:FF:000001">
    <property type="entry name" value="Myosin heavy chain"/>
    <property type="match status" value="1"/>
</dbReference>
<dbReference type="Gene3D" id="2.30.30.360">
    <property type="entry name" value="Myosin S1 fragment, N-terminal"/>
    <property type="match status" value="1"/>
</dbReference>
<dbReference type="FunFam" id="1.20.5.340:FF:000003">
    <property type="entry name" value="Myosin heavy chain"/>
    <property type="match status" value="1"/>
</dbReference>
<evidence type="ECO:0000256" key="17">
    <source>
        <dbReference type="ARBA" id="ARBA00075333"/>
    </source>
</evidence>
<dbReference type="GeneTree" id="ENSGT00940000163461"/>
<dbReference type="PRINTS" id="PR00193">
    <property type="entry name" value="MYOSINHEAVY"/>
</dbReference>
<dbReference type="FunFam" id="1.10.10.820:FF:000001">
    <property type="entry name" value="Myosin heavy chain"/>
    <property type="match status" value="1"/>
</dbReference>
<keyword evidence="9 19" id="KW-0518">Myosin</keyword>
<comment type="subunit">
    <text evidence="14">Muscle myosin is a hexameric protein that consists of 2 heavy chain subunits (MHC), 2 alkali light chain subunits (MLC) and 2 regulatory light chain subunits (MLC-2).</text>
</comment>
<evidence type="ECO:0000256" key="19">
    <source>
        <dbReference type="PROSITE-ProRule" id="PRU00782"/>
    </source>
</evidence>
<feature type="domain" description="Myosin motor" evidence="22">
    <location>
        <begin position="91"/>
        <end position="642"/>
    </location>
</feature>
<evidence type="ECO:0000313" key="25">
    <source>
        <dbReference type="Proteomes" id="UP000694402"/>
    </source>
</evidence>
<evidence type="ECO:0000256" key="21">
    <source>
        <dbReference type="SAM" id="MobiDB-lite"/>
    </source>
</evidence>
<dbReference type="GO" id="GO:0032982">
    <property type="term" value="C:myosin filament"/>
    <property type="evidence" value="ECO:0007669"/>
    <property type="project" value="UniProtKB-KW"/>
</dbReference>
<dbReference type="FunFam" id="1.20.5.340:FF:000002">
    <property type="entry name" value="Myosin heavy chain"/>
    <property type="match status" value="1"/>
</dbReference>
<evidence type="ECO:0000259" key="22">
    <source>
        <dbReference type="PROSITE" id="PS51456"/>
    </source>
</evidence>
<name>A0A8C8HUD7_ONCTS</name>
<evidence type="ECO:0000256" key="10">
    <source>
        <dbReference type="ARBA" id="ARBA00023136"/>
    </source>
</evidence>
<reference evidence="24" key="2">
    <citation type="submission" date="2025-09" db="UniProtKB">
        <authorList>
            <consortium name="Ensembl"/>
        </authorList>
    </citation>
    <scope>IDENTIFICATION</scope>
</reference>
<dbReference type="Gene3D" id="1.20.58.530">
    <property type="match status" value="1"/>
</dbReference>
<dbReference type="CDD" id="cd01377">
    <property type="entry name" value="MYSc_class_II"/>
    <property type="match status" value="1"/>
</dbReference>
<keyword evidence="5" id="KW-0963">Cytoplasm</keyword>
<dbReference type="Gene3D" id="1.10.10.820">
    <property type="match status" value="1"/>
</dbReference>
<comment type="function">
    <text evidence="15">Involved in muscle contraction.</text>
</comment>
<dbReference type="PROSITE" id="PS51844">
    <property type="entry name" value="SH3_LIKE"/>
    <property type="match status" value="1"/>
</dbReference>
<dbReference type="Pfam" id="PF01576">
    <property type="entry name" value="Myosin_tail_1"/>
    <property type="match status" value="1"/>
</dbReference>
<dbReference type="GO" id="GO:0005524">
    <property type="term" value="F:ATP binding"/>
    <property type="evidence" value="ECO:0007669"/>
    <property type="project" value="UniProtKB-KW"/>
</dbReference>
<evidence type="ECO:0000256" key="16">
    <source>
        <dbReference type="ARBA" id="ARBA00073369"/>
    </source>
</evidence>
<dbReference type="FunFam" id="1.20.120.720:FF:000001">
    <property type="entry name" value="Myosin heavy chain, muscle"/>
    <property type="match status" value="1"/>
</dbReference>
<keyword evidence="12" id="KW-0514">Muscle protein</keyword>
<dbReference type="InterPro" id="IPR008989">
    <property type="entry name" value="Myosin_S1_N"/>
</dbReference>
<reference evidence="24" key="1">
    <citation type="submission" date="2025-08" db="UniProtKB">
        <authorList>
            <consortium name="Ensembl"/>
        </authorList>
    </citation>
    <scope>IDENTIFICATION</scope>
</reference>
<dbReference type="SUPFAM" id="SSF52540">
    <property type="entry name" value="P-loop containing nucleoside triphosphate hydrolases"/>
    <property type="match status" value="1"/>
</dbReference>
<keyword evidence="6" id="KW-0547">Nucleotide-binding</keyword>
<dbReference type="InterPro" id="IPR002928">
    <property type="entry name" value="Myosin_tail"/>
</dbReference>
<feature type="compositionally biased region" description="Polar residues" evidence="21">
    <location>
        <begin position="1498"/>
        <end position="1509"/>
    </location>
</feature>
<evidence type="ECO:0000256" key="12">
    <source>
        <dbReference type="ARBA" id="ARBA00023179"/>
    </source>
</evidence>
<dbReference type="Ensembl" id="ENSOTST00005076207.2">
    <property type="protein sequence ID" value="ENSOTSP00005070195.2"/>
    <property type="gene ID" value="ENSOTSG00005048627.1"/>
</dbReference>
<evidence type="ECO:0000259" key="23">
    <source>
        <dbReference type="PROSITE" id="PS51844"/>
    </source>
</evidence>
<evidence type="ECO:0000256" key="3">
    <source>
        <dbReference type="ARBA" id="ARBA00008314"/>
    </source>
</evidence>
<evidence type="ECO:0000256" key="15">
    <source>
        <dbReference type="ARBA" id="ARBA00056608"/>
    </source>
</evidence>
<keyword evidence="8 20" id="KW-0175">Coiled coil</keyword>
<keyword evidence="25" id="KW-1185">Reference proteome</keyword>
<dbReference type="Gene3D" id="3.40.850.10">
    <property type="entry name" value="Kinesin motor domain"/>
    <property type="match status" value="1"/>
</dbReference>
<dbReference type="GO" id="GO:0030016">
    <property type="term" value="C:myofibril"/>
    <property type="evidence" value="ECO:0007669"/>
    <property type="project" value="UniProtKB-SubCell"/>
</dbReference>
<dbReference type="FunFam" id="1.20.58.530:FF:000001">
    <property type="entry name" value="Myosin heavy chain"/>
    <property type="match status" value="1"/>
</dbReference>
<keyword evidence="7" id="KW-0067">ATP-binding</keyword>
<keyword evidence="4" id="KW-0787">Thick filament</keyword>
<dbReference type="GO" id="GO:0051015">
    <property type="term" value="F:actin filament binding"/>
    <property type="evidence" value="ECO:0007669"/>
    <property type="project" value="InterPro"/>
</dbReference>
<comment type="subcellular location">
    <subcellularLocation>
        <location evidence="2">Cytoplasm</location>
        <location evidence="2">Myofibril</location>
    </subcellularLocation>
    <subcellularLocation>
        <location evidence="1">Membrane</location>
        <topology evidence="1">Peripheral membrane protein</topology>
    </subcellularLocation>
</comment>
<organism evidence="24 25">
    <name type="scientific">Oncorhynchus tshawytscha</name>
    <name type="common">Chinook salmon</name>
    <name type="synonym">Salmo tshawytscha</name>
    <dbReference type="NCBI Taxonomy" id="74940"/>
    <lineage>
        <taxon>Eukaryota</taxon>
        <taxon>Metazoa</taxon>
        <taxon>Chordata</taxon>
        <taxon>Craniata</taxon>
        <taxon>Vertebrata</taxon>
        <taxon>Euteleostomi</taxon>
        <taxon>Actinopterygii</taxon>
        <taxon>Neopterygii</taxon>
        <taxon>Teleostei</taxon>
        <taxon>Protacanthopterygii</taxon>
        <taxon>Salmoniformes</taxon>
        <taxon>Salmonidae</taxon>
        <taxon>Salmoninae</taxon>
        <taxon>Oncorhynchus</taxon>
    </lineage>
</organism>
<comment type="caution">
    <text evidence="19">Lacks conserved residue(s) required for the propagation of feature annotation.</text>
</comment>
<evidence type="ECO:0000256" key="6">
    <source>
        <dbReference type="ARBA" id="ARBA00022741"/>
    </source>
</evidence>
<feature type="domain" description="Myosin N-terminal SH3-like" evidence="23">
    <location>
        <begin position="33"/>
        <end position="87"/>
    </location>
</feature>
<keyword evidence="10" id="KW-0472">Membrane</keyword>